<dbReference type="EMBL" id="CAFBPU010000048">
    <property type="protein sequence ID" value="CAB5037916.1"/>
    <property type="molecule type" value="Genomic_DNA"/>
</dbReference>
<feature type="region of interest" description="Disordered" evidence="1">
    <location>
        <begin position="1"/>
        <end position="25"/>
    </location>
</feature>
<accession>A0A6J7KVW9</accession>
<evidence type="ECO:0000313" key="2">
    <source>
        <dbReference type="EMBL" id="CAB4960568.1"/>
    </source>
</evidence>
<reference evidence="2" key="1">
    <citation type="submission" date="2020-05" db="EMBL/GenBank/DDBJ databases">
        <authorList>
            <person name="Chiriac C."/>
            <person name="Salcher M."/>
            <person name="Ghai R."/>
            <person name="Kavagutti S V."/>
        </authorList>
    </citation>
    <scope>NUCLEOTIDE SEQUENCE</scope>
</reference>
<dbReference type="EMBL" id="CAFBND010000153">
    <property type="protein sequence ID" value="CAB4960568.1"/>
    <property type="molecule type" value="Genomic_DNA"/>
</dbReference>
<protein>
    <submittedName>
        <fullName evidence="2">Unannotated protein</fullName>
    </submittedName>
</protein>
<evidence type="ECO:0000313" key="3">
    <source>
        <dbReference type="EMBL" id="CAB5037916.1"/>
    </source>
</evidence>
<evidence type="ECO:0000256" key="1">
    <source>
        <dbReference type="SAM" id="MobiDB-lite"/>
    </source>
</evidence>
<gene>
    <name evidence="2" type="ORF">UFOPK3752_02251</name>
    <name evidence="3" type="ORF">UFOPK4150_01910</name>
</gene>
<proteinExistence type="predicted"/>
<name>A0A6J7KVW9_9ZZZZ</name>
<organism evidence="2">
    <name type="scientific">freshwater metagenome</name>
    <dbReference type="NCBI Taxonomy" id="449393"/>
    <lineage>
        <taxon>unclassified sequences</taxon>
        <taxon>metagenomes</taxon>
        <taxon>ecological metagenomes</taxon>
    </lineage>
</organism>
<dbReference type="AlphaFoldDB" id="A0A6J7KVW9"/>
<feature type="compositionally biased region" description="Polar residues" evidence="1">
    <location>
        <begin position="1"/>
        <end position="13"/>
    </location>
</feature>
<sequence length="582" mass="57969">MSTTDLPITQRTTPRPLVGEPSRHARSHARRLGGARLATGSLALGLVLAGCGASGAPPALHIGAGGADRSSAAMGAPEMASDAMGGAGLRPNTSYTAYTLDGTLPTDPSAASTYVFTGNEASDQDVSALATSLGVTGTPVRHAHGWEVATSVGLIHVRDGGGHEWSFSRGSSSCPSYSIDIDSDGSGASSSCAIAVDGGVTPDGRDTGNVPVAETVGPIATAPTAVAGSTGSGSAGSTGLDTPVEPPPTAVPAPGEPTPVDPSTIDPTTVPAPEPGPSDSESLALASPVFTAIGLGSEKPRVLPENGPIRTVVVDPHVDGLPTSGVRTVIDIDHQGIMDGYGRLEVATLGAEYPIMTATAAFERLQAQPGVAMGRPEIGCVDTVGAPSPCDTPAPSVITGAELGLMFFYEADGPILVPAWLFAVRGNDEVMPMVAVADQYIADPTTAPNGTDLPFPVSPGSSGGFDPGFTGGSVDPVPPVTAPGGPGTGSGGSSIAITKASLGKDGSTLIVTGFGGVCATYAGYAKESDTEIWVVVEGTPTSAAGQGCVEIAKEITVSVTLAAPWNKRIVHDGTTGQQIPIS</sequence>
<feature type="compositionally biased region" description="Pro residues" evidence="1">
    <location>
        <begin position="244"/>
        <end position="260"/>
    </location>
</feature>
<feature type="region of interest" description="Disordered" evidence="1">
    <location>
        <begin position="221"/>
        <end position="281"/>
    </location>
</feature>